<dbReference type="InterPro" id="IPR007627">
    <property type="entry name" value="RNA_pol_sigma70_r2"/>
</dbReference>
<dbReference type="SUPFAM" id="SSF88659">
    <property type="entry name" value="Sigma3 and sigma4 domains of RNA polymerase sigma factors"/>
    <property type="match status" value="1"/>
</dbReference>
<proteinExistence type="inferred from homology"/>
<dbReference type="InterPro" id="IPR013324">
    <property type="entry name" value="RNA_pol_sigma_r3/r4-like"/>
</dbReference>
<gene>
    <name evidence="7" type="primary">fecI_2</name>
    <name evidence="7" type="ORF">SB6408_00634</name>
</gene>
<keyword evidence="3" id="KW-0731">Sigma factor</keyword>
<evidence type="ECO:0000313" key="7">
    <source>
        <dbReference type="EMBL" id="VUS62215.1"/>
    </source>
</evidence>
<evidence type="ECO:0000313" key="8">
    <source>
        <dbReference type="Proteomes" id="UP000318370"/>
    </source>
</evidence>
<sequence>MRGHREATLSAFEHYYTELFRFLSRKLRDKHLAEELTQETFSRALASQVQVSSHRGLLYHIARNLLVDRYRHQKQPGYLQDAATEELLAPGNEQPDNQFEKQQYIAYIVAAIEELPPRCREAFILHRIDGLSQNEVAVRMGISTNMVEKHIIRAMLACRACRDGWCEEQPARKSQ</sequence>
<reference evidence="7 8" key="1">
    <citation type="submission" date="2019-07" db="EMBL/GenBank/DDBJ databases">
        <authorList>
            <person name="Brisse S."/>
            <person name="Rodrigues C."/>
            <person name="Thorpe H."/>
        </authorList>
    </citation>
    <scope>NUCLEOTIDE SEQUENCE [LARGE SCALE GENOMIC DNA]</scope>
    <source>
        <strain evidence="7">SB6408</strain>
    </source>
</reference>
<dbReference type="InterPro" id="IPR014284">
    <property type="entry name" value="RNA_pol_sigma-70_dom"/>
</dbReference>
<dbReference type="RefSeq" id="WP_142462731.1">
    <property type="nucleotide sequence ID" value="NZ_CABGHF010000012.1"/>
</dbReference>
<evidence type="ECO:0000256" key="4">
    <source>
        <dbReference type="ARBA" id="ARBA00023163"/>
    </source>
</evidence>
<dbReference type="Gene3D" id="1.10.1740.10">
    <property type="match status" value="1"/>
</dbReference>
<dbReference type="GO" id="GO:0006352">
    <property type="term" value="P:DNA-templated transcription initiation"/>
    <property type="evidence" value="ECO:0007669"/>
    <property type="project" value="InterPro"/>
</dbReference>
<dbReference type="GO" id="GO:0016987">
    <property type="term" value="F:sigma factor activity"/>
    <property type="evidence" value="ECO:0007669"/>
    <property type="project" value="UniProtKB-KW"/>
</dbReference>
<dbReference type="InterPro" id="IPR013325">
    <property type="entry name" value="RNA_pol_sigma_r2"/>
</dbReference>
<protein>
    <submittedName>
        <fullName evidence="7">Putative RNA polymerase sigma factor FecI</fullName>
    </submittedName>
</protein>
<dbReference type="SUPFAM" id="SSF88946">
    <property type="entry name" value="Sigma2 domain of RNA polymerase sigma factors"/>
    <property type="match status" value="1"/>
</dbReference>
<dbReference type="InterPro" id="IPR039425">
    <property type="entry name" value="RNA_pol_sigma-70-like"/>
</dbReference>
<feature type="domain" description="RNA polymerase sigma factor 70 region 4 type 2" evidence="6">
    <location>
        <begin position="107"/>
        <end position="158"/>
    </location>
</feature>
<evidence type="ECO:0000259" key="5">
    <source>
        <dbReference type="Pfam" id="PF04542"/>
    </source>
</evidence>
<dbReference type="PANTHER" id="PTHR43133">
    <property type="entry name" value="RNA POLYMERASE ECF-TYPE SIGMA FACTO"/>
    <property type="match status" value="1"/>
</dbReference>
<keyword evidence="2" id="KW-0805">Transcription regulation</keyword>
<name>A0A564JZI1_9ENTR</name>
<organism evidence="7 8">
    <name type="scientific">Klebsiella spallanzanii</name>
    <dbReference type="NCBI Taxonomy" id="2587528"/>
    <lineage>
        <taxon>Bacteria</taxon>
        <taxon>Pseudomonadati</taxon>
        <taxon>Pseudomonadota</taxon>
        <taxon>Gammaproteobacteria</taxon>
        <taxon>Enterobacterales</taxon>
        <taxon>Enterobacteriaceae</taxon>
        <taxon>Klebsiella/Raoultella group</taxon>
        <taxon>Klebsiella</taxon>
    </lineage>
</organism>
<keyword evidence="4" id="KW-0804">Transcription</keyword>
<dbReference type="NCBIfam" id="TIGR02937">
    <property type="entry name" value="sigma70-ECF"/>
    <property type="match status" value="1"/>
</dbReference>
<dbReference type="Pfam" id="PF04542">
    <property type="entry name" value="Sigma70_r2"/>
    <property type="match status" value="1"/>
</dbReference>
<comment type="similarity">
    <text evidence="1">Belongs to the sigma-70 factor family. ECF subfamily.</text>
</comment>
<dbReference type="InterPro" id="IPR013249">
    <property type="entry name" value="RNA_pol_sigma70_r4_t2"/>
</dbReference>
<dbReference type="GO" id="GO:0003677">
    <property type="term" value="F:DNA binding"/>
    <property type="evidence" value="ECO:0007669"/>
    <property type="project" value="InterPro"/>
</dbReference>
<dbReference type="PANTHER" id="PTHR43133:SF63">
    <property type="entry name" value="RNA POLYMERASE SIGMA FACTOR FECI-RELATED"/>
    <property type="match status" value="1"/>
</dbReference>
<dbReference type="Proteomes" id="UP000318370">
    <property type="component" value="Unassembled WGS sequence"/>
</dbReference>
<accession>A0A564JZI1</accession>
<evidence type="ECO:0000256" key="1">
    <source>
        <dbReference type="ARBA" id="ARBA00010641"/>
    </source>
</evidence>
<evidence type="ECO:0000259" key="6">
    <source>
        <dbReference type="Pfam" id="PF08281"/>
    </source>
</evidence>
<evidence type="ECO:0000256" key="2">
    <source>
        <dbReference type="ARBA" id="ARBA00023015"/>
    </source>
</evidence>
<dbReference type="Pfam" id="PF08281">
    <property type="entry name" value="Sigma70_r4_2"/>
    <property type="match status" value="1"/>
</dbReference>
<feature type="domain" description="RNA polymerase sigma-70 region 2" evidence="5">
    <location>
        <begin position="12"/>
        <end position="74"/>
    </location>
</feature>
<dbReference type="EMBL" id="CABGHF010000012">
    <property type="protein sequence ID" value="VUS62215.1"/>
    <property type="molecule type" value="Genomic_DNA"/>
</dbReference>
<evidence type="ECO:0000256" key="3">
    <source>
        <dbReference type="ARBA" id="ARBA00023082"/>
    </source>
</evidence>
<dbReference type="Gene3D" id="1.10.10.10">
    <property type="entry name" value="Winged helix-like DNA-binding domain superfamily/Winged helix DNA-binding domain"/>
    <property type="match status" value="1"/>
</dbReference>
<dbReference type="AlphaFoldDB" id="A0A564JZI1"/>
<dbReference type="InterPro" id="IPR036388">
    <property type="entry name" value="WH-like_DNA-bd_sf"/>
</dbReference>